<protein>
    <recommendedName>
        <fullName evidence="6">Beta-Casp domain-containing protein</fullName>
    </recommendedName>
</protein>
<evidence type="ECO:0000256" key="1">
    <source>
        <dbReference type="ARBA" id="ARBA00004123"/>
    </source>
</evidence>
<feature type="domain" description="Beta-Casp" evidence="6">
    <location>
        <begin position="523"/>
        <end position="651"/>
    </location>
</feature>
<keyword evidence="8" id="KW-1185">Reference proteome</keyword>
<evidence type="ECO:0000313" key="7">
    <source>
        <dbReference type="EMBL" id="KAJ8320997.1"/>
    </source>
</evidence>
<dbReference type="PANTHER" id="PTHR46094">
    <property type="entry name" value="INTEGRATOR COMPLEX SUBUNIT 9"/>
    <property type="match status" value="1"/>
</dbReference>
<evidence type="ECO:0000259" key="6">
    <source>
        <dbReference type="SMART" id="SM01027"/>
    </source>
</evidence>
<keyword evidence="5" id="KW-0539">Nucleus</keyword>
<name>A0ABQ9FYA1_TEGGR</name>
<dbReference type="SUPFAM" id="SSF56281">
    <property type="entry name" value="Metallo-hydrolase/oxidoreductase"/>
    <property type="match status" value="2"/>
</dbReference>
<evidence type="ECO:0000256" key="5">
    <source>
        <dbReference type="ARBA" id="ARBA00023242"/>
    </source>
</evidence>
<evidence type="ECO:0000256" key="2">
    <source>
        <dbReference type="ARBA" id="ARBA00004496"/>
    </source>
</evidence>
<dbReference type="InterPro" id="IPR027074">
    <property type="entry name" value="Integrator_9su"/>
</dbReference>
<keyword evidence="4" id="KW-0963">Cytoplasm</keyword>
<dbReference type="InterPro" id="IPR036866">
    <property type="entry name" value="RibonucZ/Hydroxyglut_hydro"/>
</dbReference>
<evidence type="ECO:0000256" key="4">
    <source>
        <dbReference type="ARBA" id="ARBA00022490"/>
    </source>
</evidence>
<dbReference type="Pfam" id="PF16661">
    <property type="entry name" value="Lactamase_B_6"/>
    <property type="match status" value="2"/>
</dbReference>
<dbReference type="InterPro" id="IPR048660">
    <property type="entry name" value="IntS9-like_C"/>
</dbReference>
<dbReference type="InterPro" id="IPR001279">
    <property type="entry name" value="Metallo-B-lactamas"/>
</dbReference>
<dbReference type="Pfam" id="PF21382">
    <property type="entry name" value="IntS9_C"/>
    <property type="match status" value="1"/>
</dbReference>
<dbReference type="SMART" id="SM01027">
    <property type="entry name" value="Beta-Casp"/>
    <property type="match status" value="1"/>
</dbReference>
<gene>
    <name evidence="7" type="ORF">KUTeg_002584</name>
</gene>
<reference evidence="7 8" key="1">
    <citation type="submission" date="2022-12" db="EMBL/GenBank/DDBJ databases">
        <title>Chromosome-level genome of Tegillarca granosa.</title>
        <authorList>
            <person name="Kim J."/>
        </authorList>
    </citation>
    <scope>NUCLEOTIDE SEQUENCE [LARGE SCALE GENOMIC DNA]</scope>
    <source>
        <strain evidence="7">Teg-2019</strain>
        <tissue evidence="7">Adductor muscle</tissue>
    </source>
</reference>
<dbReference type="Gene3D" id="3.40.50.10890">
    <property type="match status" value="1"/>
</dbReference>
<comment type="similarity">
    <text evidence="3">Belongs to the metallo-beta-lactamase superfamily. RNA-metabolizing metallo-beta-lactamase-like family. INTS9 subfamily.</text>
</comment>
<dbReference type="Pfam" id="PF10996">
    <property type="entry name" value="Beta-Casp"/>
    <property type="match status" value="1"/>
</dbReference>
<accession>A0ABQ9FYA1</accession>
<comment type="subcellular location">
    <subcellularLocation>
        <location evidence="2">Cytoplasm</location>
    </subcellularLocation>
    <subcellularLocation>
        <location evidence="1">Nucleus</location>
    </subcellularLocation>
</comment>
<dbReference type="Gene3D" id="3.60.15.10">
    <property type="entry name" value="Ribonuclease Z/Hydroxyacylglutathione hydrolase-like"/>
    <property type="match status" value="2"/>
</dbReference>
<organism evidence="7 8">
    <name type="scientific">Tegillarca granosa</name>
    <name type="common">Malaysian cockle</name>
    <name type="synonym">Anadara granosa</name>
    <dbReference type="NCBI Taxonomy" id="220873"/>
    <lineage>
        <taxon>Eukaryota</taxon>
        <taxon>Metazoa</taxon>
        <taxon>Spiralia</taxon>
        <taxon>Lophotrochozoa</taxon>
        <taxon>Mollusca</taxon>
        <taxon>Bivalvia</taxon>
        <taxon>Autobranchia</taxon>
        <taxon>Pteriomorphia</taxon>
        <taxon>Arcoida</taxon>
        <taxon>Arcoidea</taxon>
        <taxon>Arcidae</taxon>
        <taxon>Tegillarca</taxon>
    </lineage>
</organism>
<evidence type="ECO:0000256" key="3">
    <source>
        <dbReference type="ARBA" id="ARBA00006861"/>
    </source>
</evidence>
<proteinExistence type="inferred from homology"/>
<evidence type="ECO:0000313" key="8">
    <source>
        <dbReference type="Proteomes" id="UP001217089"/>
    </source>
</evidence>
<dbReference type="InterPro" id="IPR022712">
    <property type="entry name" value="Beta_Casp"/>
</dbReference>
<dbReference type="PANTHER" id="PTHR46094:SF1">
    <property type="entry name" value="INTEGRATOR COMPLEX SUBUNIT 9"/>
    <property type="match status" value="1"/>
</dbReference>
<dbReference type="Proteomes" id="UP001217089">
    <property type="component" value="Unassembled WGS sequence"/>
</dbReference>
<comment type="caution">
    <text evidence="7">The sequence shown here is derived from an EMBL/GenBank/DDBJ whole genome shotgun (WGS) entry which is preliminary data.</text>
</comment>
<sequence>MHFKGVTLMLDCGLDIAQILKFLPLPLVSSTRLNKLQNWTPDKGTSQVDVENEIKMCGGNVFVDGCIEFCIPEVGMADISQVDAIVISNHMTMLALPYITEYFGFKGVIYCTEPTLQMGRQYMEELVKYLERNPKNKVCSKWKTESILKNLPPLIKDAIRPTAWKKFYTMHEINSCLSRVQLVGFNERKDIFGALTLIACSAGYCIGSCNWVLKSGFEKSCLSNNPSKPCFILHFKGVTLMLDCGLDIAQILKFLPLPLVSSTRLNKLQNWTPDKGTSPVDVENEIKMCGGNVFLDGCIEFCIPEVGMADISQVDAIVISNHMTMLALPYITEYFGFKGVIYCTEPTLQMGRQYMEELVKYLERNPKNKVCSKWKTESILKNLPPLIKDAIRPTAWKKFYTMHEINSCLSRVQLVGFNERKDIFGALTLIACSAGYCIGSCNWVLKSGFEKICYVAGTSTLTTHPKPMDQSPLKNSDILILSCLTQTPTANPDTMIGEFCVNAAVTIKNGGNVLVPCYPSGITYDLFECLSGHLDICGLSTIPMYFLSPVSDSALAYSNIFAEWLSSGKQSRVYLPEPPFPHAELVTLGRLRNFTNIHDGLQNDFKTPCIVFCGHPSLRMGDVVHFLELWGKNSSNTIILTEPDFPYLDALAPYQPLNMRVCYCPIDTNLSFAQANKLIKELRPGHLVVAESYTQPPVSLPHKTELVIEWTYKRGDVLSLPIKRQYETVEINPELAASLDPVEVKPGSFISMVTASLVIKDNKYVLEQGITDIKVEESEDGSIIHLSNDDTLIQVESDSTHIICEGEEAVRIKLRDTLLKCLHNL</sequence>
<dbReference type="EMBL" id="JARBDR010000141">
    <property type="protein sequence ID" value="KAJ8320997.1"/>
    <property type="molecule type" value="Genomic_DNA"/>
</dbReference>